<sequence>MTEVESCFNSNYRDRLIHILSPGKIISVSMLKHLSQKAMPEAISLTCSQICFIEQVEVVGDPWAIEIVIKINDSQGKPILDFRILPNDVVHNLNNEGNQIFIECGTSYISPIGYAVSIWD</sequence>
<comment type="caution">
    <text evidence="1">The sequence shown here is derived from an EMBL/GenBank/DDBJ whole genome shotgun (WGS) entry which is preliminary data.</text>
</comment>
<evidence type="ECO:0000313" key="1">
    <source>
        <dbReference type="EMBL" id="MCA9381851.1"/>
    </source>
</evidence>
<name>A0A955RHA6_9BACT</name>
<accession>A0A955RHA6</accession>
<gene>
    <name evidence="1" type="ORF">KC660_00390</name>
</gene>
<reference evidence="1" key="2">
    <citation type="journal article" date="2021" name="Microbiome">
        <title>Successional dynamics and alternative stable states in a saline activated sludge microbial community over 9 years.</title>
        <authorList>
            <person name="Wang Y."/>
            <person name="Ye J."/>
            <person name="Ju F."/>
            <person name="Liu L."/>
            <person name="Boyd J.A."/>
            <person name="Deng Y."/>
            <person name="Parks D.H."/>
            <person name="Jiang X."/>
            <person name="Yin X."/>
            <person name="Woodcroft B.J."/>
            <person name="Tyson G.W."/>
            <person name="Hugenholtz P."/>
            <person name="Polz M.F."/>
            <person name="Zhang T."/>
        </authorList>
    </citation>
    <scope>NUCLEOTIDE SEQUENCE</scope>
    <source>
        <strain evidence="1">HKST-UBA10</strain>
    </source>
</reference>
<proteinExistence type="predicted"/>
<protein>
    <submittedName>
        <fullName evidence="1">Uncharacterized protein</fullName>
    </submittedName>
</protein>
<reference evidence="1" key="1">
    <citation type="submission" date="2020-04" db="EMBL/GenBank/DDBJ databases">
        <authorList>
            <person name="Zhang T."/>
        </authorList>
    </citation>
    <scope>NUCLEOTIDE SEQUENCE</scope>
    <source>
        <strain evidence="1">HKST-UBA10</strain>
    </source>
</reference>
<dbReference type="EMBL" id="JAGQLG010000013">
    <property type="protein sequence ID" value="MCA9381851.1"/>
    <property type="molecule type" value="Genomic_DNA"/>
</dbReference>
<dbReference type="AlphaFoldDB" id="A0A955RHA6"/>
<evidence type="ECO:0000313" key="2">
    <source>
        <dbReference type="Proteomes" id="UP000782843"/>
    </source>
</evidence>
<dbReference type="Proteomes" id="UP000782843">
    <property type="component" value="Unassembled WGS sequence"/>
</dbReference>
<organism evidence="1 2">
    <name type="scientific">Candidatus Dojkabacteria bacterium</name>
    <dbReference type="NCBI Taxonomy" id="2099670"/>
    <lineage>
        <taxon>Bacteria</taxon>
        <taxon>Candidatus Dojkabacteria</taxon>
    </lineage>
</organism>